<dbReference type="PANTHER" id="PTHR10885:SF0">
    <property type="entry name" value="ISOPENTENYL-DIPHOSPHATE DELTA-ISOMERASE"/>
    <property type="match status" value="1"/>
</dbReference>
<sequence>MKEELLKIFDESGNHIGEASRSEVHKKGLWHETFHCWLLSIIDDQASIYFQIRSHQKKDYPNLFDITAAGHLLSTETVQDGLREVKEELGIEVKMEDVIPLGIIKNSIILETIIDHELSHVFLLKSDKPFTDFNLQKEEVSGIVKADFNQFYQFAHGLRDTVEVDGFQITETEEKIPIQKSIDKDQFVSHESNYLLDVVELIKNHIHNEF</sequence>
<accession>A0ABX2ZJL9</accession>
<keyword evidence="3" id="KW-1185">Reference proteome</keyword>
<proteinExistence type="predicted"/>
<dbReference type="CDD" id="cd04692">
    <property type="entry name" value="NUDIX_Hydrolase"/>
    <property type="match status" value="1"/>
</dbReference>
<keyword evidence="2" id="KW-0378">Hydrolase</keyword>
<dbReference type="Gene3D" id="3.90.79.10">
    <property type="entry name" value="Nucleoside Triphosphate Pyrophosphohydrolase"/>
    <property type="match status" value="1"/>
</dbReference>
<evidence type="ECO:0000259" key="1">
    <source>
        <dbReference type="PROSITE" id="PS51462"/>
    </source>
</evidence>
<name>A0ABX2ZJL9_9BACI</name>
<dbReference type="InterPro" id="IPR000086">
    <property type="entry name" value="NUDIX_hydrolase_dom"/>
</dbReference>
<protein>
    <submittedName>
        <fullName evidence="2">NUDIX hydrolase</fullName>
    </submittedName>
</protein>
<reference evidence="2 3" key="1">
    <citation type="submission" date="2016-07" db="EMBL/GenBank/DDBJ databases">
        <authorList>
            <person name="Townsley L."/>
            <person name="Shank E.A."/>
        </authorList>
    </citation>
    <scope>NUCLEOTIDE SEQUENCE [LARGE SCALE GENOMIC DNA]</scope>
    <source>
        <strain evidence="2 3">CH01</strain>
    </source>
</reference>
<dbReference type="Proteomes" id="UP000094580">
    <property type="component" value="Unassembled WGS sequence"/>
</dbReference>
<dbReference type="EMBL" id="MDKC01000037">
    <property type="protein sequence ID" value="ODG89878.1"/>
    <property type="molecule type" value="Genomic_DNA"/>
</dbReference>
<dbReference type="GO" id="GO:0016787">
    <property type="term" value="F:hydrolase activity"/>
    <property type="evidence" value="ECO:0007669"/>
    <property type="project" value="UniProtKB-KW"/>
</dbReference>
<gene>
    <name evidence="2" type="ORF">BED47_15845</name>
</gene>
<evidence type="ECO:0000313" key="3">
    <source>
        <dbReference type="Proteomes" id="UP000094580"/>
    </source>
</evidence>
<comment type="caution">
    <text evidence="2">The sequence shown here is derived from an EMBL/GenBank/DDBJ whole genome shotgun (WGS) entry which is preliminary data.</text>
</comment>
<dbReference type="SUPFAM" id="SSF55811">
    <property type="entry name" value="Nudix"/>
    <property type="match status" value="1"/>
</dbReference>
<dbReference type="PANTHER" id="PTHR10885">
    <property type="entry name" value="ISOPENTENYL-DIPHOSPHATE DELTA-ISOMERASE"/>
    <property type="match status" value="1"/>
</dbReference>
<evidence type="ECO:0000313" key="2">
    <source>
        <dbReference type="EMBL" id="ODG89878.1"/>
    </source>
</evidence>
<dbReference type="InterPro" id="IPR015797">
    <property type="entry name" value="NUDIX_hydrolase-like_dom_sf"/>
</dbReference>
<dbReference type="PROSITE" id="PS51462">
    <property type="entry name" value="NUDIX"/>
    <property type="match status" value="1"/>
</dbReference>
<organism evidence="2 3">
    <name type="scientific">Gottfriedia luciferensis</name>
    <dbReference type="NCBI Taxonomy" id="178774"/>
    <lineage>
        <taxon>Bacteria</taxon>
        <taxon>Bacillati</taxon>
        <taxon>Bacillota</taxon>
        <taxon>Bacilli</taxon>
        <taxon>Bacillales</taxon>
        <taxon>Bacillaceae</taxon>
        <taxon>Gottfriedia</taxon>
    </lineage>
</organism>
<feature type="domain" description="Nudix hydrolase" evidence="1">
    <location>
        <begin position="29"/>
        <end position="168"/>
    </location>
</feature>
<dbReference type="RefSeq" id="WP_069035629.1">
    <property type="nucleotide sequence ID" value="NZ_MDKC01000037.1"/>
</dbReference>